<name>A0A1X7S1I2_ZYMT9</name>
<dbReference type="InterPro" id="IPR036291">
    <property type="entry name" value="NAD(P)-bd_dom_sf"/>
</dbReference>
<dbReference type="Gene3D" id="3.40.50.720">
    <property type="entry name" value="NAD(P)-binding Rossmann-like Domain"/>
    <property type="match status" value="1"/>
</dbReference>
<organism evidence="2 3">
    <name type="scientific">Zymoseptoria tritici (strain ST99CH_3D7)</name>
    <dbReference type="NCBI Taxonomy" id="1276538"/>
    <lineage>
        <taxon>Eukaryota</taxon>
        <taxon>Fungi</taxon>
        <taxon>Dikarya</taxon>
        <taxon>Ascomycota</taxon>
        <taxon>Pezizomycotina</taxon>
        <taxon>Dothideomycetes</taxon>
        <taxon>Dothideomycetidae</taxon>
        <taxon>Mycosphaerellales</taxon>
        <taxon>Mycosphaerellaceae</taxon>
        <taxon>Zymoseptoria</taxon>
    </lineage>
</organism>
<dbReference type="GO" id="GO:0005737">
    <property type="term" value="C:cytoplasm"/>
    <property type="evidence" value="ECO:0007669"/>
    <property type="project" value="TreeGrafter"/>
</dbReference>
<accession>A0A1X7S1I2</accession>
<protein>
    <recommendedName>
        <fullName evidence="1">NAD-dependent epimerase/dehydratase domain-containing protein</fullName>
    </recommendedName>
</protein>
<dbReference type="PANTHER" id="PTHR48079">
    <property type="entry name" value="PROTEIN YEEZ"/>
    <property type="match status" value="1"/>
</dbReference>
<keyword evidence="3" id="KW-1185">Reference proteome</keyword>
<evidence type="ECO:0000313" key="2">
    <source>
        <dbReference type="EMBL" id="SMQ53037.1"/>
    </source>
</evidence>
<evidence type="ECO:0000259" key="1">
    <source>
        <dbReference type="Pfam" id="PF01370"/>
    </source>
</evidence>
<sequence length="357" mass="39571">MHSAPLLHNRLDSVSKSVFIIGPGFIGWNVLELLVDEGHSVTGLVRRKEHGEQIKKSGASVVYGDLNDKQLISEHTAQSDIVIHTATADHLPSIQAVLDGLRQRASKNLMTTFIHTSGTSVLDDGSLNAYKSDKIYRDDERSDVDSVKDNAPHREIDIAIVKCQKELGEKAKMAIIIPPLIFGFNPNHGRLTIQIPTLTRFALKHGFAPHVGKGLGVESNIHVLDLARAYIVLLYHMEKSSPSTLLDNPYYFCESTGDNEPSWYDVAKAIGEGLHKAGKIESPEPKELEQSLWGDVFGDFTGAVLGLNSRSRANRLRELGWQPQEKEWKRSYIEDELPQILKEDIGDFAGYKGTVAS</sequence>
<evidence type="ECO:0000313" key="3">
    <source>
        <dbReference type="Proteomes" id="UP000215127"/>
    </source>
</evidence>
<reference evidence="2 3" key="1">
    <citation type="submission" date="2016-06" db="EMBL/GenBank/DDBJ databases">
        <authorList>
            <person name="Kjaerup R.B."/>
            <person name="Dalgaard T.S."/>
            <person name="Juul-Madsen H.R."/>
        </authorList>
    </citation>
    <scope>NUCLEOTIDE SEQUENCE [LARGE SCALE GENOMIC DNA]</scope>
</reference>
<dbReference type="Proteomes" id="UP000215127">
    <property type="component" value="Chromosome 8"/>
</dbReference>
<dbReference type="Pfam" id="PF01370">
    <property type="entry name" value="Epimerase"/>
    <property type="match status" value="1"/>
</dbReference>
<dbReference type="InterPro" id="IPR051783">
    <property type="entry name" value="NAD(P)-dependent_oxidoreduct"/>
</dbReference>
<proteinExistence type="predicted"/>
<dbReference type="STRING" id="1276538.A0A1X7S1I2"/>
<dbReference type="EMBL" id="LT853699">
    <property type="protein sequence ID" value="SMQ53037.1"/>
    <property type="molecule type" value="Genomic_DNA"/>
</dbReference>
<dbReference type="GO" id="GO:0004029">
    <property type="term" value="F:aldehyde dehydrogenase (NAD+) activity"/>
    <property type="evidence" value="ECO:0007669"/>
    <property type="project" value="TreeGrafter"/>
</dbReference>
<dbReference type="SUPFAM" id="SSF51735">
    <property type="entry name" value="NAD(P)-binding Rossmann-fold domains"/>
    <property type="match status" value="1"/>
</dbReference>
<dbReference type="AlphaFoldDB" id="A0A1X7S1I2"/>
<feature type="domain" description="NAD-dependent epimerase/dehydratase" evidence="1">
    <location>
        <begin position="22"/>
        <end position="239"/>
    </location>
</feature>
<dbReference type="PANTHER" id="PTHR48079:SF6">
    <property type="entry name" value="NAD(P)-BINDING DOMAIN-CONTAINING PROTEIN-RELATED"/>
    <property type="match status" value="1"/>
</dbReference>
<gene>
    <name evidence="2" type="ORF">ZT3D7_G8190</name>
</gene>
<dbReference type="InterPro" id="IPR001509">
    <property type="entry name" value="Epimerase_deHydtase"/>
</dbReference>